<proteinExistence type="predicted"/>
<feature type="transmembrane region" description="Helical" evidence="1">
    <location>
        <begin position="85"/>
        <end position="105"/>
    </location>
</feature>
<accession>A0A6N7PME0</accession>
<dbReference type="EMBL" id="WJIE01000001">
    <property type="protein sequence ID" value="MRG91255.1"/>
    <property type="molecule type" value="Genomic_DNA"/>
</dbReference>
<sequence length="127" mass="12880">MRGRRARRLSLAAGLGLVVSWLGARDASALEPPPNPGRSKITGGIALMVSGAVVGGLGAGLYVANENADRAACVPCAKSSWVFPTVLMGVGGAMFVAGIPVFIVGQVERSRAVVSLGPFGASAHFTF</sequence>
<dbReference type="RefSeq" id="WP_153818071.1">
    <property type="nucleotide sequence ID" value="NZ_WJIE01000001.1"/>
</dbReference>
<evidence type="ECO:0000256" key="1">
    <source>
        <dbReference type="SAM" id="Phobius"/>
    </source>
</evidence>
<gene>
    <name evidence="2" type="ORF">GF068_04860</name>
</gene>
<dbReference type="Proteomes" id="UP000440224">
    <property type="component" value="Unassembled WGS sequence"/>
</dbReference>
<name>A0A6N7PME0_9BACT</name>
<keyword evidence="3" id="KW-1185">Reference proteome</keyword>
<keyword evidence="1" id="KW-0472">Membrane</keyword>
<evidence type="ECO:0000313" key="3">
    <source>
        <dbReference type="Proteomes" id="UP000440224"/>
    </source>
</evidence>
<dbReference type="OrthoDB" id="5526510at2"/>
<comment type="caution">
    <text evidence="2">The sequence shown here is derived from an EMBL/GenBank/DDBJ whole genome shotgun (WGS) entry which is preliminary data.</text>
</comment>
<evidence type="ECO:0000313" key="2">
    <source>
        <dbReference type="EMBL" id="MRG91255.1"/>
    </source>
</evidence>
<protein>
    <submittedName>
        <fullName evidence="2">Uncharacterized protein</fullName>
    </submittedName>
</protein>
<feature type="transmembrane region" description="Helical" evidence="1">
    <location>
        <begin position="45"/>
        <end position="64"/>
    </location>
</feature>
<dbReference type="AlphaFoldDB" id="A0A6N7PME0"/>
<organism evidence="2 3">
    <name type="scientific">Polyangium spumosum</name>
    <dbReference type="NCBI Taxonomy" id="889282"/>
    <lineage>
        <taxon>Bacteria</taxon>
        <taxon>Pseudomonadati</taxon>
        <taxon>Myxococcota</taxon>
        <taxon>Polyangia</taxon>
        <taxon>Polyangiales</taxon>
        <taxon>Polyangiaceae</taxon>
        <taxon>Polyangium</taxon>
    </lineage>
</organism>
<keyword evidence="1" id="KW-1133">Transmembrane helix</keyword>
<reference evidence="2 3" key="1">
    <citation type="submission" date="2019-10" db="EMBL/GenBank/DDBJ databases">
        <title>A soil myxobacterium in the family Polyangiaceae.</title>
        <authorList>
            <person name="Li Y."/>
            <person name="Wang J."/>
        </authorList>
    </citation>
    <scope>NUCLEOTIDE SEQUENCE [LARGE SCALE GENOMIC DNA]</scope>
    <source>
        <strain evidence="2 3">DSM 14734</strain>
    </source>
</reference>
<keyword evidence="1" id="KW-0812">Transmembrane</keyword>